<keyword evidence="2" id="KW-1185">Reference proteome</keyword>
<dbReference type="InParanoid" id="S8EUY2"/>
<protein>
    <recommendedName>
        <fullName evidence="3">F-box domain-containing protein</fullName>
    </recommendedName>
</protein>
<proteinExistence type="predicted"/>
<evidence type="ECO:0008006" key="3">
    <source>
        <dbReference type="Google" id="ProtNLM"/>
    </source>
</evidence>
<sequence length="438" mass="50010">MLPSSSRVSPSPQLPIEIYANIIDLMDRPMLPVVALVAWAWYPWSMHNLYSLIELKSRTTYDLLVMQLRTSPRVQNWLATTRQVIVHEPHHELPEAVAQHHEQFLDAFPLVFATALPSLQQLEFQGLRSSMHPTFSRALCQFRDLTSLHLACVTLSSIAPFSRVVRAFPHLETLSVSDIKIERLAQASLPPQTLRTSVRLHHLHLRHLEVDTLRVIANWLVGSAPLCSSLRSVVVDYYAPLGHSLFVETDNPVDEILEASGSFLETFQETDDRSLRHGHTPFDFSWSTALKSFQLCLYVAPLSRFAIVLRTVSLSKWVIASDELGADLSTVRSHQIEHITVRLRITSVGLMRANETISFPGYFQSPSAVRLHGVMHRSCFDALKHVEVMLEIVYAERPDERYISWSVEVVHEMFKPWVERKIVKFSQTRKQLEGRTSP</sequence>
<dbReference type="InterPro" id="IPR032675">
    <property type="entry name" value="LRR_dom_sf"/>
</dbReference>
<dbReference type="EMBL" id="KE504272">
    <property type="protein sequence ID" value="EPS93485.1"/>
    <property type="molecule type" value="Genomic_DNA"/>
</dbReference>
<accession>S8EUY2</accession>
<evidence type="ECO:0000313" key="2">
    <source>
        <dbReference type="Proteomes" id="UP000015241"/>
    </source>
</evidence>
<dbReference type="Proteomes" id="UP000015241">
    <property type="component" value="Unassembled WGS sequence"/>
</dbReference>
<dbReference type="HOGENOM" id="CLU_625607_0_0_1"/>
<evidence type="ECO:0000313" key="1">
    <source>
        <dbReference type="EMBL" id="EPS93485.1"/>
    </source>
</evidence>
<gene>
    <name evidence="1" type="ORF">FOMPIDRAFT_1055928</name>
</gene>
<name>S8EUY2_FOMSC</name>
<dbReference type="STRING" id="743788.S8EUY2"/>
<dbReference type="SUPFAM" id="SSF52047">
    <property type="entry name" value="RNI-like"/>
    <property type="match status" value="1"/>
</dbReference>
<reference evidence="1 2" key="1">
    <citation type="journal article" date="2012" name="Science">
        <title>The Paleozoic origin of enzymatic lignin decomposition reconstructed from 31 fungal genomes.</title>
        <authorList>
            <person name="Floudas D."/>
            <person name="Binder M."/>
            <person name="Riley R."/>
            <person name="Barry K."/>
            <person name="Blanchette R.A."/>
            <person name="Henrissat B."/>
            <person name="Martinez A.T."/>
            <person name="Otillar R."/>
            <person name="Spatafora J.W."/>
            <person name="Yadav J.S."/>
            <person name="Aerts A."/>
            <person name="Benoit I."/>
            <person name="Boyd A."/>
            <person name="Carlson A."/>
            <person name="Copeland A."/>
            <person name="Coutinho P.M."/>
            <person name="de Vries R.P."/>
            <person name="Ferreira P."/>
            <person name="Findley K."/>
            <person name="Foster B."/>
            <person name="Gaskell J."/>
            <person name="Glotzer D."/>
            <person name="Gorecki P."/>
            <person name="Heitman J."/>
            <person name="Hesse C."/>
            <person name="Hori C."/>
            <person name="Igarashi K."/>
            <person name="Jurgens J.A."/>
            <person name="Kallen N."/>
            <person name="Kersten P."/>
            <person name="Kohler A."/>
            <person name="Kuees U."/>
            <person name="Kumar T.K.A."/>
            <person name="Kuo A."/>
            <person name="LaButti K."/>
            <person name="Larrondo L.F."/>
            <person name="Lindquist E."/>
            <person name="Ling A."/>
            <person name="Lombard V."/>
            <person name="Lucas S."/>
            <person name="Lundell T."/>
            <person name="Martin R."/>
            <person name="McLaughlin D.J."/>
            <person name="Morgenstern I."/>
            <person name="Morin E."/>
            <person name="Murat C."/>
            <person name="Nagy L.G."/>
            <person name="Nolan M."/>
            <person name="Ohm R.A."/>
            <person name="Patyshakuliyeva A."/>
            <person name="Rokas A."/>
            <person name="Ruiz-Duenas F.J."/>
            <person name="Sabat G."/>
            <person name="Salamov A."/>
            <person name="Samejima M."/>
            <person name="Schmutz J."/>
            <person name="Slot J.C."/>
            <person name="St John F."/>
            <person name="Stenlid J."/>
            <person name="Sun H."/>
            <person name="Sun S."/>
            <person name="Syed K."/>
            <person name="Tsang A."/>
            <person name="Wiebenga A."/>
            <person name="Young D."/>
            <person name="Pisabarro A."/>
            <person name="Eastwood D.C."/>
            <person name="Martin F."/>
            <person name="Cullen D."/>
            <person name="Grigoriev I.V."/>
            <person name="Hibbett D.S."/>
        </authorList>
    </citation>
    <scope>NUCLEOTIDE SEQUENCE</scope>
    <source>
        <strain evidence="2">FP-58527</strain>
    </source>
</reference>
<dbReference type="OrthoDB" id="2803096at2759"/>
<dbReference type="AlphaFoldDB" id="S8EUY2"/>
<dbReference type="Gene3D" id="3.80.10.10">
    <property type="entry name" value="Ribonuclease Inhibitor"/>
    <property type="match status" value="1"/>
</dbReference>
<organism evidence="1 2">
    <name type="scientific">Fomitopsis schrenkii</name>
    <name type="common">Brown rot fungus</name>
    <dbReference type="NCBI Taxonomy" id="2126942"/>
    <lineage>
        <taxon>Eukaryota</taxon>
        <taxon>Fungi</taxon>
        <taxon>Dikarya</taxon>
        <taxon>Basidiomycota</taxon>
        <taxon>Agaricomycotina</taxon>
        <taxon>Agaricomycetes</taxon>
        <taxon>Polyporales</taxon>
        <taxon>Fomitopsis</taxon>
    </lineage>
</organism>